<dbReference type="EMBL" id="SGXD01000001">
    <property type="protein sequence ID" value="RZS91682.1"/>
    <property type="molecule type" value="Genomic_DNA"/>
</dbReference>
<dbReference type="InterPro" id="IPR008274">
    <property type="entry name" value="AldOxase/xan_DH_MoCoBD1"/>
</dbReference>
<keyword evidence="3" id="KW-1185">Reference proteome</keyword>
<sequence>MTERIGGSARRPDGTAKATGTFTYANDLIVPGMLHGATVRCPHPHARLVALDVTPAYAVAGVVRVATSADVPGNPCYGLDVTDQAVFVSDVARYHGEPVAAVAAETRAAAEAGARAVVATWEVLAPLTDPELAVDDTYRHLVVEHGDPEAEGDVVVEGDYVIGVQDQAFLAPEAALAVPAADGGVDLTVATQWLHVDQRQVADCLALPSELVRVTLGGVGGAFGGREDVTLQVHCSLLAMLTGKPVKMVYTRQESFLGHVHRHPARMHYRHTATRDGRLVSVSARILLDGGAYQSSSWAVVGNATTMAAGPYAVPNARLEGLVVRTNNPPNGAMRGFGVVQVCAGHEAQMDRLAAALDMDPLQLREINAVRPGDRLPTGQEVVDPSPAHEVLAELAQIPLPARHDEADELLLPGGQGRCADPARVRRGIGIALGYKNIAFSEGYDDPSTAHVRLEVVDGTVRAVVRSACAEVGQGFVTLARQIVRSELGVDEVELLQADTSIASAGSTSAARQTWVSGGAVRMACAAVADELRVRAAGRGVPAGAWELLEGRAVASEAGESVPLGELVGDGVDAERTYRHHPTTGLDARGQGSPHVAFAYVAHRAVVDVDLDLGTSRLVQLATAQDVGRALSPLGLLGQVEGGSVQGAGLALMEELVLDGGRVLGPGFGDYLLPTTLDVPDVDVRLVEVPDPRAPYGAKGVGEAPHVSSPAAVVAALRAATGNPLTRLPVRPEDLVVEETP</sequence>
<dbReference type="NCBIfam" id="TIGR03196">
    <property type="entry name" value="pucD"/>
    <property type="match status" value="1"/>
</dbReference>
<dbReference type="GO" id="GO:0016491">
    <property type="term" value="F:oxidoreductase activity"/>
    <property type="evidence" value="ECO:0007669"/>
    <property type="project" value="InterPro"/>
</dbReference>
<dbReference type="SUPFAM" id="SSF54665">
    <property type="entry name" value="CO dehydrogenase molybdoprotein N-domain-like"/>
    <property type="match status" value="1"/>
</dbReference>
<dbReference type="InterPro" id="IPR016208">
    <property type="entry name" value="Ald_Oxase/xanthine_DH-like"/>
</dbReference>
<dbReference type="GO" id="GO:0005506">
    <property type="term" value="F:iron ion binding"/>
    <property type="evidence" value="ECO:0007669"/>
    <property type="project" value="InterPro"/>
</dbReference>
<dbReference type="OrthoDB" id="9758509at2"/>
<evidence type="ECO:0000313" key="2">
    <source>
        <dbReference type="EMBL" id="RZS91682.1"/>
    </source>
</evidence>
<accession>A0A4Q7NZ38</accession>
<evidence type="ECO:0000313" key="3">
    <source>
        <dbReference type="Proteomes" id="UP000293638"/>
    </source>
</evidence>
<dbReference type="PANTHER" id="PTHR11908">
    <property type="entry name" value="XANTHINE DEHYDROGENASE"/>
    <property type="match status" value="1"/>
</dbReference>
<dbReference type="RefSeq" id="WP_130491716.1">
    <property type="nucleotide sequence ID" value="NZ_SGXD01000001.1"/>
</dbReference>
<dbReference type="InterPro" id="IPR000674">
    <property type="entry name" value="Ald_Oxase/Xan_DH_a/b"/>
</dbReference>
<dbReference type="Pfam" id="PF02738">
    <property type="entry name" value="MoCoBD_1"/>
    <property type="match status" value="1"/>
</dbReference>
<dbReference type="AlphaFoldDB" id="A0A4Q7NZ38"/>
<dbReference type="Pfam" id="PF01315">
    <property type="entry name" value="Ald_Xan_dh_C"/>
    <property type="match status" value="1"/>
</dbReference>
<feature type="domain" description="Aldehyde oxidase/xanthine dehydrogenase a/b hammerhead" evidence="1">
    <location>
        <begin position="19"/>
        <end position="125"/>
    </location>
</feature>
<dbReference type="InterPro" id="IPR037165">
    <property type="entry name" value="AldOxase/xan_DH_Mopterin-bd_sf"/>
</dbReference>
<dbReference type="InterPro" id="IPR046867">
    <property type="entry name" value="AldOxase/xan_DH_MoCoBD2"/>
</dbReference>
<name>A0A4Q7NZ38_9ACTN</name>
<dbReference type="SMART" id="SM01008">
    <property type="entry name" value="Ald_Xan_dh_C"/>
    <property type="match status" value="1"/>
</dbReference>
<dbReference type="Pfam" id="PF20256">
    <property type="entry name" value="MoCoBD_2"/>
    <property type="match status" value="1"/>
</dbReference>
<dbReference type="InterPro" id="IPR036856">
    <property type="entry name" value="Ald_Oxase/Xan_DH_a/b_sf"/>
</dbReference>
<dbReference type="PANTHER" id="PTHR11908:SF157">
    <property type="entry name" value="XANTHINE DEHYDROGENASE SUBUNIT D-RELATED"/>
    <property type="match status" value="1"/>
</dbReference>
<dbReference type="Gene3D" id="3.30.365.10">
    <property type="entry name" value="Aldehyde oxidase/xanthine dehydrogenase, molybdopterin binding domain"/>
    <property type="match status" value="4"/>
</dbReference>
<dbReference type="SUPFAM" id="SSF56003">
    <property type="entry name" value="Molybdenum cofactor-binding domain"/>
    <property type="match status" value="1"/>
</dbReference>
<comment type="caution">
    <text evidence="2">The sequence shown here is derived from an EMBL/GenBank/DDBJ whole genome shotgun (WGS) entry which is preliminary data.</text>
</comment>
<dbReference type="InterPro" id="IPR017609">
    <property type="entry name" value="Xanthine_dehydrogenase_dsu"/>
</dbReference>
<dbReference type="Proteomes" id="UP000293638">
    <property type="component" value="Unassembled WGS sequence"/>
</dbReference>
<organism evidence="2 3">
    <name type="scientific">Motilibacter rhizosphaerae</name>
    <dbReference type="NCBI Taxonomy" id="598652"/>
    <lineage>
        <taxon>Bacteria</taxon>
        <taxon>Bacillati</taxon>
        <taxon>Actinomycetota</taxon>
        <taxon>Actinomycetes</taxon>
        <taxon>Motilibacterales</taxon>
        <taxon>Motilibacteraceae</taxon>
        <taxon>Motilibacter</taxon>
    </lineage>
</organism>
<reference evidence="2 3" key="1">
    <citation type="submission" date="2019-02" db="EMBL/GenBank/DDBJ databases">
        <title>Genomic Encyclopedia of Type Strains, Phase IV (KMG-IV): sequencing the most valuable type-strain genomes for metagenomic binning, comparative biology and taxonomic classification.</title>
        <authorList>
            <person name="Goeker M."/>
        </authorList>
    </citation>
    <scope>NUCLEOTIDE SEQUENCE [LARGE SCALE GENOMIC DNA]</scope>
    <source>
        <strain evidence="2 3">DSM 45622</strain>
    </source>
</reference>
<gene>
    <name evidence="2" type="ORF">EV189_0929</name>
</gene>
<proteinExistence type="predicted"/>
<dbReference type="Gene3D" id="3.90.1170.50">
    <property type="entry name" value="Aldehyde oxidase/xanthine dehydrogenase, a/b hammerhead"/>
    <property type="match status" value="1"/>
</dbReference>
<protein>
    <submittedName>
        <fullName evidence="2">Xanthine dehydrogenase molybdenum binding subunit apoprotein</fullName>
    </submittedName>
</protein>
<evidence type="ECO:0000259" key="1">
    <source>
        <dbReference type="SMART" id="SM01008"/>
    </source>
</evidence>